<name>A0A099KJH9_COLPS</name>
<keyword evidence="1" id="KW-1133">Transmembrane helix</keyword>
<keyword evidence="1" id="KW-0472">Membrane</keyword>
<gene>
    <name evidence="2" type="ORF">GAB14E_0648</name>
</gene>
<comment type="caution">
    <text evidence="2">The sequence shown here is derived from an EMBL/GenBank/DDBJ whole genome shotgun (WGS) entry which is preliminary data.</text>
</comment>
<feature type="transmembrane region" description="Helical" evidence="1">
    <location>
        <begin position="141"/>
        <end position="161"/>
    </location>
</feature>
<feature type="transmembrane region" description="Helical" evidence="1">
    <location>
        <begin position="48"/>
        <end position="68"/>
    </location>
</feature>
<evidence type="ECO:0000313" key="2">
    <source>
        <dbReference type="EMBL" id="KGJ90984.1"/>
    </source>
</evidence>
<dbReference type="PANTHER" id="PTHR40106">
    <property type="entry name" value="INNER MEMBRANE PROTEIN RCLC"/>
    <property type="match status" value="1"/>
</dbReference>
<evidence type="ECO:0008006" key="4">
    <source>
        <dbReference type="Google" id="ProtNLM"/>
    </source>
</evidence>
<feature type="transmembrane region" description="Helical" evidence="1">
    <location>
        <begin position="7"/>
        <end position="28"/>
    </location>
</feature>
<dbReference type="EMBL" id="JQEC01000044">
    <property type="protein sequence ID" value="KGJ90984.1"/>
    <property type="molecule type" value="Genomic_DNA"/>
</dbReference>
<dbReference type="PATRIC" id="fig|28229.3.peg.3313"/>
<feature type="transmembrane region" description="Helical" evidence="1">
    <location>
        <begin position="107"/>
        <end position="129"/>
    </location>
</feature>
<feature type="transmembrane region" description="Helical" evidence="1">
    <location>
        <begin position="256"/>
        <end position="272"/>
    </location>
</feature>
<accession>A0A099KJH9</accession>
<dbReference type="GO" id="GO:1901530">
    <property type="term" value="P:response to hypochlorite"/>
    <property type="evidence" value="ECO:0007669"/>
    <property type="project" value="TreeGrafter"/>
</dbReference>
<dbReference type="InterPro" id="IPR007339">
    <property type="entry name" value="RclC-like"/>
</dbReference>
<evidence type="ECO:0000256" key="1">
    <source>
        <dbReference type="SAM" id="Phobius"/>
    </source>
</evidence>
<dbReference type="PANTHER" id="PTHR40106:SF1">
    <property type="entry name" value="INNER MEMBRANE PROTEIN RCLC"/>
    <property type="match status" value="1"/>
</dbReference>
<keyword evidence="1" id="KW-0812">Transmembrane</keyword>
<dbReference type="Proteomes" id="UP000029868">
    <property type="component" value="Unassembled WGS sequence"/>
</dbReference>
<reference evidence="2 3" key="1">
    <citation type="submission" date="2014-08" db="EMBL/GenBank/DDBJ databases">
        <title>Genomic and Phenotypic Diversity of Colwellia psychrerythraea strains from Disparate Marine Basins.</title>
        <authorList>
            <person name="Techtmann S.M."/>
            <person name="Stelling S.C."/>
            <person name="Utturkar S.M."/>
            <person name="Alshibli N."/>
            <person name="Harris A."/>
            <person name="Brown S.D."/>
            <person name="Hazen T.C."/>
        </authorList>
    </citation>
    <scope>NUCLEOTIDE SEQUENCE [LARGE SCALE GENOMIC DNA]</scope>
    <source>
        <strain evidence="2 3">GAB14E</strain>
    </source>
</reference>
<dbReference type="Pfam" id="PF04224">
    <property type="entry name" value="DUF417"/>
    <property type="match status" value="1"/>
</dbReference>
<dbReference type="OrthoDB" id="1118972at2"/>
<dbReference type="GO" id="GO:0005886">
    <property type="term" value="C:plasma membrane"/>
    <property type="evidence" value="ECO:0007669"/>
    <property type="project" value="TreeGrafter"/>
</dbReference>
<feature type="transmembrane region" description="Helical" evidence="1">
    <location>
        <begin position="75"/>
        <end position="95"/>
    </location>
</feature>
<proteinExistence type="predicted"/>
<feature type="transmembrane region" description="Helical" evidence="1">
    <location>
        <begin position="181"/>
        <end position="210"/>
    </location>
</feature>
<protein>
    <recommendedName>
        <fullName evidence="4">DUF417 family protein</fullName>
    </recommendedName>
</protein>
<organism evidence="2 3">
    <name type="scientific">Colwellia psychrerythraea</name>
    <name type="common">Vibrio psychroerythus</name>
    <dbReference type="NCBI Taxonomy" id="28229"/>
    <lineage>
        <taxon>Bacteria</taxon>
        <taxon>Pseudomonadati</taxon>
        <taxon>Pseudomonadota</taxon>
        <taxon>Gammaproteobacteria</taxon>
        <taxon>Alteromonadales</taxon>
        <taxon>Colwelliaceae</taxon>
        <taxon>Colwellia</taxon>
    </lineage>
</organism>
<feature type="transmembrane region" description="Helical" evidence="1">
    <location>
        <begin position="217"/>
        <end position="236"/>
    </location>
</feature>
<dbReference type="AlphaFoldDB" id="A0A099KJH9"/>
<evidence type="ECO:0000313" key="3">
    <source>
        <dbReference type="Proteomes" id="UP000029868"/>
    </source>
</evidence>
<sequence length="276" mass="30091">MKPLHMTIVLLLLGISTALLGLSIMLLGPHKHITLTTDFYLITEVLPANIFNLLAALALITSATLAFLSIKKESLIPILGYVLIATSLVPLGSLLSNSMWIASMGGFPVIGSGQGVIKYFALLSIGILLSKRTLSPRISAWLSIFPVLLVLLWIGGMKFTLLEAQGIEALVKSSPFMGWMYGFFSIQTTSNIIGVYDLIAVVLLILAMYYPKLITPAILMSGMVFVVTQSFLVTFPGSLSSETILSTTGHFLIKDLWFLVCLFFYYSALISLEQNS</sequence>